<evidence type="ECO:0000313" key="3">
    <source>
        <dbReference type="Proteomes" id="UP000216913"/>
    </source>
</evidence>
<reference evidence="2 3" key="1">
    <citation type="submission" date="2017-05" db="EMBL/GenBank/DDBJ databases">
        <title>Complete and WGS of Bordetella genogroups.</title>
        <authorList>
            <person name="Spilker T."/>
            <person name="LiPuma J."/>
        </authorList>
    </citation>
    <scope>NUCLEOTIDE SEQUENCE [LARGE SCALE GENOMIC DNA]</scope>
    <source>
        <strain evidence="2 3">AU10456</strain>
    </source>
</reference>
<evidence type="ECO:0000256" key="1">
    <source>
        <dbReference type="SAM" id="SignalP"/>
    </source>
</evidence>
<dbReference type="Proteomes" id="UP000216913">
    <property type="component" value="Unassembled WGS sequence"/>
</dbReference>
<dbReference type="EMBL" id="NEVP01000010">
    <property type="protein sequence ID" value="OZI48058.1"/>
    <property type="molecule type" value="Genomic_DNA"/>
</dbReference>
<dbReference type="AlphaFoldDB" id="A0A261TEJ4"/>
<sequence>MTGPKVFAGLLLLASVIAPVHAAPPVYLNHSIIVNIPKADLPSFRAAVSQALNDSADGQTTNWTSTKQRGRAPVSVALTPSQTTQTQKADRCRMLHGRFTQSGGKEDWSFWFCRQPEGNWKASSH</sequence>
<dbReference type="RefSeq" id="WP_094801985.1">
    <property type="nucleotide sequence ID" value="NZ_NEVN01000008.1"/>
</dbReference>
<organism evidence="2 3">
    <name type="scientific">Bordetella genomosp. 5</name>
    <dbReference type="NCBI Taxonomy" id="1395608"/>
    <lineage>
        <taxon>Bacteria</taxon>
        <taxon>Pseudomonadati</taxon>
        <taxon>Pseudomonadota</taxon>
        <taxon>Betaproteobacteria</taxon>
        <taxon>Burkholderiales</taxon>
        <taxon>Alcaligenaceae</taxon>
        <taxon>Bordetella</taxon>
    </lineage>
</organism>
<comment type="caution">
    <text evidence="2">The sequence shown here is derived from an EMBL/GenBank/DDBJ whole genome shotgun (WGS) entry which is preliminary data.</text>
</comment>
<accession>A0A261TEJ4</accession>
<gene>
    <name evidence="2" type="ORF">CAL25_16925</name>
</gene>
<name>A0A261TEJ4_9BORD</name>
<proteinExistence type="predicted"/>
<feature type="signal peptide" evidence="1">
    <location>
        <begin position="1"/>
        <end position="22"/>
    </location>
</feature>
<keyword evidence="3" id="KW-1185">Reference proteome</keyword>
<evidence type="ECO:0008006" key="4">
    <source>
        <dbReference type="Google" id="ProtNLM"/>
    </source>
</evidence>
<keyword evidence="1" id="KW-0732">Signal</keyword>
<protein>
    <recommendedName>
        <fullName evidence="4">Surface antigen domain-containing protein</fullName>
    </recommendedName>
</protein>
<feature type="chain" id="PRO_5013012007" description="Surface antigen domain-containing protein" evidence="1">
    <location>
        <begin position="23"/>
        <end position="125"/>
    </location>
</feature>
<evidence type="ECO:0000313" key="2">
    <source>
        <dbReference type="EMBL" id="OZI48058.1"/>
    </source>
</evidence>
<dbReference type="OrthoDB" id="8686789at2"/>